<name>A0ABV7VQA9_9GAMM</name>
<evidence type="ECO:0000313" key="2">
    <source>
        <dbReference type="Proteomes" id="UP001595722"/>
    </source>
</evidence>
<evidence type="ECO:0000313" key="1">
    <source>
        <dbReference type="EMBL" id="MFC3679679.1"/>
    </source>
</evidence>
<comment type="caution">
    <text evidence="1">The sequence shown here is derived from an EMBL/GenBank/DDBJ whole genome shotgun (WGS) entry which is preliminary data.</text>
</comment>
<protein>
    <submittedName>
        <fullName evidence="1">SUF system Fe-S cluster assembly regulator</fullName>
    </submittedName>
</protein>
<dbReference type="SUPFAM" id="SSF46785">
    <property type="entry name" value="Winged helix' DNA-binding domain"/>
    <property type="match status" value="1"/>
</dbReference>
<keyword evidence="2" id="KW-1185">Reference proteome</keyword>
<dbReference type="RefSeq" id="WP_376865429.1">
    <property type="nucleotide sequence ID" value="NZ_JBHRYB010000005.1"/>
</dbReference>
<dbReference type="InterPro" id="IPR014290">
    <property type="entry name" value="SUF_FeS_clus_asmbl_reg"/>
</dbReference>
<dbReference type="PANTHER" id="PTHR33221">
    <property type="entry name" value="WINGED HELIX-TURN-HELIX TRANSCRIPTIONAL REGULATOR, RRF2 FAMILY"/>
    <property type="match status" value="1"/>
</dbReference>
<dbReference type="CDD" id="cd00090">
    <property type="entry name" value="HTH_ARSR"/>
    <property type="match status" value="1"/>
</dbReference>
<dbReference type="InterPro" id="IPR000944">
    <property type="entry name" value="Tscrpt_reg_Rrf2"/>
</dbReference>
<organism evidence="1 2">
    <name type="scientific">Bacterioplanoides pacificum</name>
    <dbReference type="NCBI Taxonomy" id="1171596"/>
    <lineage>
        <taxon>Bacteria</taxon>
        <taxon>Pseudomonadati</taxon>
        <taxon>Pseudomonadota</taxon>
        <taxon>Gammaproteobacteria</taxon>
        <taxon>Oceanospirillales</taxon>
        <taxon>Oceanospirillaceae</taxon>
        <taxon>Bacterioplanoides</taxon>
    </lineage>
</organism>
<gene>
    <name evidence="1" type="ORF">ACFOMG_06100</name>
</gene>
<dbReference type="PANTHER" id="PTHR33221:SF2">
    <property type="entry name" value="TRANSCRIPTIONAL REGULATOR"/>
    <property type="match status" value="1"/>
</dbReference>
<dbReference type="NCBIfam" id="TIGR02944">
    <property type="entry name" value="suf_reg_Xantho"/>
    <property type="match status" value="1"/>
</dbReference>
<dbReference type="Proteomes" id="UP001595722">
    <property type="component" value="Unassembled WGS sequence"/>
</dbReference>
<dbReference type="EMBL" id="JBHRYB010000005">
    <property type="protein sequence ID" value="MFC3679679.1"/>
    <property type="molecule type" value="Genomic_DNA"/>
</dbReference>
<reference evidence="2" key="1">
    <citation type="journal article" date="2019" name="Int. J. Syst. Evol. Microbiol.">
        <title>The Global Catalogue of Microorganisms (GCM) 10K type strain sequencing project: providing services to taxonomists for standard genome sequencing and annotation.</title>
        <authorList>
            <consortium name="The Broad Institute Genomics Platform"/>
            <consortium name="The Broad Institute Genome Sequencing Center for Infectious Disease"/>
            <person name="Wu L."/>
            <person name="Ma J."/>
        </authorList>
    </citation>
    <scope>NUCLEOTIDE SEQUENCE [LARGE SCALE GENOMIC DNA]</scope>
    <source>
        <strain evidence="2">KCTC 42424</strain>
    </source>
</reference>
<dbReference type="InterPro" id="IPR030489">
    <property type="entry name" value="TR_Rrf2-type_CS"/>
</dbReference>
<dbReference type="InterPro" id="IPR036388">
    <property type="entry name" value="WH-like_DNA-bd_sf"/>
</dbReference>
<sequence>MMEAVIIRVSVMLKIGKLTDYGVVVLDQLARAGSVKQSADELSDATGLPLATVRKVMKALVDAGLVLAQRGARGGYRLARAPEQIRVLDVVQAFEGPVALTECSVDDHQCDITAHCSLASNWGGINQLLMQVLARVTLEDVRNPALQDRLYRDLIDQSARIQLVNL</sequence>
<dbReference type="Pfam" id="PF02082">
    <property type="entry name" value="Rrf2"/>
    <property type="match status" value="1"/>
</dbReference>
<accession>A0ABV7VQA9</accession>
<dbReference type="InterPro" id="IPR036390">
    <property type="entry name" value="WH_DNA-bd_sf"/>
</dbReference>
<dbReference type="PROSITE" id="PS51197">
    <property type="entry name" value="HTH_RRF2_2"/>
    <property type="match status" value="1"/>
</dbReference>
<proteinExistence type="predicted"/>
<dbReference type="PROSITE" id="PS01332">
    <property type="entry name" value="HTH_RRF2_1"/>
    <property type="match status" value="1"/>
</dbReference>
<dbReference type="InterPro" id="IPR011991">
    <property type="entry name" value="ArsR-like_HTH"/>
</dbReference>
<dbReference type="Gene3D" id="1.10.10.10">
    <property type="entry name" value="Winged helix-like DNA-binding domain superfamily/Winged helix DNA-binding domain"/>
    <property type="match status" value="1"/>
</dbReference>
<dbReference type="NCBIfam" id="TIGR00738">
    <property type="entry name" value="rrf2_super"/>
    <property type="match status" value="1"/>
</dbReference>